<feature type="transmembrane region" description="Helical" evidence="1">
    <location>
        <begin position="20"/>
        <end position="42"/>
    </location>
</feature>
<keyword evidence="1" id="KW-0812">Transmembrane</keyword>
<evidence type="ECO:0000256" key="1">
    <source>
        <dbReference type="SAM" id="Phobius"/>
    </source>
</evidence>
<organism evidence="2 3">
    <name type="scientific">Escherichia coli O81 (strain ED1a)</name>
    <dbReference type="NCBI Taxonomy" id="585397"/>
    <lineage>
        <taxon>Bacteria</taxon>
        <taxon>Pseudomonadati</taxon>
        <taxon>Pseudomonadota</taxon>
        <taxon>Gammaproteobacteria</taxon>
        <taxon>Enterobacterales</taxon>
        <taxon>Enterobacteriaceae</taxon>
        <taxon>Escherichia</taxon>
    </lineage>
</organism>
<dbReference type="Proteomes" id="UP000000748">
    <property type="component" value="Chromosome"/>
</dbReference>
<dbReference type="EMBL" id="CU928162">
    <property type="protein sequence ID" value="CAR09670.2"/>
    <property type="molecule type" value="Genomic_DNA"/>
</dbReference>
<keyword evidence="1" id="KW-1133">Transmembrane helix</keyword>
<gene>
    <name evidence="2" type="ordered locus">ECED1_3518</name>
</gene>
<proteinExistence type="predicted"/>
<name>B7N002_ECO81</name>
<reference evidence="3" key="1">
    <citation type="journal article" date="2009" name="PLoS Genet.">
        <title>Organised genome dynamics in the Escherichia coli species results in highly diverse adaptive paths.</title>
        <authorList>
            <person name="Touchon M."/>
            <person name="Hoede C."/>
            <person name="Tenaillon O."/>
            <person name="Barbe V."/>
            <person name="Baeriswyl S."/>
            <person name="Bidet P."/>
            <person name="Bingen E."/>
            <person name="Bonacorsi S."/>
            <person name="Bouchier C."/>
            <person name="Bouvet O."/>
            <person name="Calteau A."/>
            <person name="Chiapello H."/>
            <person name="Clermont O."/>
            <person name="Cruveiller S."/>
            <person name="Danchin A."/>
            <person name="Diard M."/>
            <person name="Dossat C."/>
            <person name="Karoui M.E."/>
            <person name="Frapy E."/>
            <person name="Garry L."/>
            <person name="Ghigo J.M."/>
            <person name="Gilles A.M."/>
            <person name="Johnson J."/>
            <person name="Le Bouguenec C."/>
            <person name="Lescat M."/>
            <person name="Mangenot S."/>
            <person name="Martinez-Jehanne V."/>
            <person name="Matic I."/>
            <person name="Nassif X."/>
            <person name="Oztas S."/>
            <person name="Petit M.A."/>
            <person name="Pichon C."/>
            <person name="Rouy Z."/>
            <person name="Ruf C.S."/>
            <person name="Schneider D."/>
            <person name="Tourret J."/>
            <person name="Vacherie B."/>
            <person name="Vallenet D."/>
            <person name="Medigue C."/>
            <person name="Rocha E.P.C."/>
            <person name="Denamur E."/>
        </authorList>
    </citation>
    <scope>NUCLEOTIDE SEQUENCE [LARGE SCALE GENOMIC DNA]</scope>
    <source>
        <strain evidence="3">ED1a</strain>
    </source>
</reference>
<evidence type="ECO:0000313" key="3">
    <source>
        <dbReference type="Proteomes" id="UP000000748"/>
    </source>
</evidence>
<evidence type="ECO:0000313" key="2">
    <source>
        <dbReference type="EMBL" id="CAR09670.2"/>
    </source>
</evidence>
<keyword evidence="1" id="KW-0472">Membrane</keyword>
<sequence length="50" mass="5416">MIECFKRVLTTLCRGPGLGVARYVVGLHSAAEVVICIAWGVLQAPLFIRS</sequence>
<protein>
    <submittedName>
        <fullName evidence="2">Uncharacterized protein</fullName>
    </submittedName>
</protein>
<dbReference type="AlphaFoldDB" id="B7N002"/>
<accession>B7N002</accession>
<dbReference type="KEGG" id="ecq:ECED1_3518"/>
<dbReference type="HOGENOM" id="CLU_3117283_0_0_6"/>